<keyword evidence="1" id="KW-0472">Membrane</keyword>
<dbReference type="AlphaFoldDB" id="B2JM92"/>
<evidence type="ECO:0000313" key="3">
    <source>
        <dbReference type="Proteomes" id="UP000001192"/>
    </source>
</evidence>
<organism evidence="2 3">
    <name type="scientific">Paraburkholderia phymatum (strain DSM 17167 / CIP 108236 / LMG 21445 / STM815)</name>
    <name type="common">Burkholderia phymatum</name>
    <dbReference type="NCBI Taxonomy" id="391038"/>
    <lineage>
        <taxon>Bacteria</taxon>
        <taxon>Pseudomonadati</taxon>
        <taxon>Pseudomonadota</taxon>
        <taxon>Betaproteobacteria</taxon>
        <taxon>Burkholderiales</taxon>
        <taxon>Burkholderiaceae</taxon>
        <taxon>Paraburkholderia</taxon>
    </lineage>
</organism>
<evidence type="ECO:0000256" key="1">
    <source>
        <dbReference type="SAM" id="Phobius"/>
    </source>
</evidence>
<keyword evidence="1" id="KW-1133">Transmembrane helix</keyword>
<dbReference type="KEGG" id="bph:Bphy_5140"/>
<name>B2JM92_PARP8</name>
<dbReference type="STRING" id="391038.Bphy_5140"/>
<accession>B2JM92</accession>
<feature type="transmembrane region" description="Helical" evidence="1">
    <location>
        <begin position="84"/>
        <end position="102"/>
    </location>
</feature>
<keyword evidence="1" id="KW-0812">Transmembrane</keyword>
<feature type="transmembrane region" description="Helical" evidence="1">
    <location>
        <begin position="53"/>
        <end position="77"/>
    </location>
</feature>
<evidence type="ECO:0000313" key="2">
    <source>
        <dbReference type="EMBL" id="ACC74227.1"/>
    </source>
</evidence>
<protein>
    <recommendedName>
        <fullName evidence="4">DoxX family protein</fullName>
    </recommendedName>
</protein>
<proteinExistence type="predicted"/>
<keyword evidence="3" id="KW-1185">Reference proteome</keyword>
<reference evidence="3" key="1">
    <citation type="journal article" date="2014" name="Stand. Genomic Sci.">
        <title>Complete genome sequence of Burkholderia phymatum STM815(T), a broad host range and efficient nitrogen-fixing symbiont of Mimosa species.</title>
        <authorList>
            <person name="Moulin L."/>
            <person name="Klonowska A."/>
            <person name="Caroline B."/>
            <person name="Booth K."/>
            <person name="Vriezen J.A."/>
            <person name="Melkonian R."/>
            <person name="James E.K."/>
            <person name="Young J.P."/>
            <person name="Bena G."/>
            <person name="Hauser L."/>
            <person name="Land M."/>
            <person name="Kyrpides N."/>
            <person name="Bruce D."/>
            <person name="Chain P."/>
            <person name="Copeland A."/>
            <person name="Pitluck S."/>
            <person name="Woyke T."/>
            <person name="Lizotte-Waniewski M."/>
            <person name="Bristow J."/>
            <person name="Riley M."/>
        </authorList>
    </citation>
    <scope>NUCLEOTIDE SEQUENCE [LARGE SCALE GENOMIC DNA]</scope>
    <source>
        <strain evidence="3">DSM 17167 / CIP 108236 / LMG 21445 / STM815</strain>
    </source>
</reference>
<dbReference type="EMBL" id="CP001044">
    <property type="protein sequence ID" value="ACC74227.1"/>
    <property type="molecule type" value="Genomic_DNA"/>
</dbReference>
<sequence length="166" mass="17722">MRLLTRSNVLAAVNTGGPQWVVPTRVAVGVMLLFPADGAVQQLLAFSHPGFSVWPPGAVAVGLAIRGFEVLAGVSFVAGFGIRLSVYPAAAIFAVRALVNFANTFAWLRDAVSAVFVPHGDWAYGALYLGVALLLGDLQVTGSGRWSIDYWLCKRLNPQAKPDARR</sequence>
<feature type="transmembrane region" description="Helical" evidence="1">
    <location>
        <begin position="122"/>
        <end position="140"/>
    </location>
</feature>
<dbReference type="HOGENOM" id="CLU_1567769_0_0_4"/>
<gene>
    <name evidence="2" type="ordered locus">Bphy_5140</name>
</gene>
<dbReference type="Proteomes" id="UP000001192">
    <property type="component" value="Chromosome 2"/>
</dbReference>
<dbReference type="RefSeq" id="WP_012404391.1">
    <property type="nucleotide sequence ID" value="NC_010623.1"/>
</dbReference>
<evidence type="ECO:0008006" key="4">
    <source>
        <dbReference type="Google" id="ProtNLM"/>
    </source>
</evidence>
<dbReference type="OrthoDB" id="9099500at2"/>
<dbReference type="eggNOG" id="ENOG5032MD7">
    <property type="taxonomic scope" value="Bacteria"/>
</dbReference>